<dbReference type="PANTHER" id="PTHR11328:SF24">
    <property type="entry name" value="MAJOR FACILITATOR SUPERFAMILY (MFS) PROFILE DOMAIN-CONTAINING PROTEIN"/>
    <property type="match status" value="1"/>
</dbReference>
<feature type="transmembrane region" description="Helical" evidence="1">
    <location>
        <begin position="246"/>
        <end position="271"/>
    </location>
</feature>
<feature type="transmembrane region" description="Helical" evidence="1">
    <location>
        <begin position="39"/>
        <end position="61"/>
    </location>
</feature>
<comment type="caution">
    <text evidence="2">The sequence shown here is derived from an EMBL/GenBank/DDBJ whole genome shotgun (WGS) entry which is preliminary data.</text>
</comment>
<dbReference type="PANTHER" id="PTHR11328">
    <property type="entry name" value="MAJOR FACILITATOR SUPERFAMILY DOMAIN-CONTAINING PROTEIN"/>
    <property type="match status" value="1"/>
</dbReference>
<evidence type="ECO:0000313" key="2">
    <source>
        <dbReference type="EMBL" id="MCA9759156.1"/>
    </source>
</evidence>
<dbReference type="CDD" id="cd17332">
    <property type="entry name" value="MFS_MelB_like"/>
    <property type="match status" value="1"/>
</dbReference>
<feature type="transmembrane region" description="Helical" evidence="1">
    <location>
        <begin position="111"/>
        <end position="135"/>
    </location>
</feature>
<name>A0A956SGB4_UNCEI</name>
<dbReference type="GO" id="GO:0015293">
    <property type="term" value="F:symporter activity"/>
    <property type="evidence" value="ECO:0007669"/>
    <property type="project" value="InterPro"/>
</dbReference>
<dbReference type="Proteomes" id="UP000739538">
    <property type="component" value="Unassembled WGS sequence"/>
</dbReference>
<dbReference type="EMBL" id="JAGQHS010000274">
    <property type="protein sequence ID" value="MCA9759156.1"/>
    <property type="molecule type" value="Genomic_DNA"/>
</dbReference>
<feature type="transmembrane region" description="Helical" evidence="1">
    <location>
        <begin position="391"/>
        <end position="409"/>
    </location>
</feature>
<evidence type="ECO:0000313" key="3">
    <source>
        <dbReference type="Proteomes" id="UP000739538"/>
    </source>
</evidence>
<dbReference type="SUPFAM" id="SSF103473">
    <property type="entry name" value="MFS general substrate transporter"/>
    <property type="match status" value="1"/>
</dbReference>
<dbReference type="AlphaFoldDB" id="A0A956SGB4"/>
<keyword evidence="1" id="KW-1133">Transmembrane helix</keyword>
<proteinExistence type="predicted"/>
<feature type="transmembrane region" description="Helical" evidence="1">
    <location>
        <begin position="12"/>
        <end position="33"/>
    </location>
</feature>
<feature type="transmembrane region" description="Helical" evidence="1">
    <location>
        <begin position="155"/>
        <end position="172"/>
    </location>
</feature>
<dbReference type="GO" id="GO:0008643">
    <property type="term" value="P:carbohydrate transport"/>
    <property type="evidence" value="ECO:0007669"/>
    <property type="project" value="InterPro"/>
</dbReference>
<organism evidence="2 3">
    <name type="scientific">Eiseniibacteriota bacterium</name>
    <dbReference type="NCBI Taxonomy" id="2212470"/>
    <lineage>
        <taxon>Bacteria</taxon>
        <taxon>Candidatus Eiseniibacteriota</taxon>
    </lineage>
</organism>
<keyword evidence="1" id="KW-0472">Membrane</keyword>
<reference evidence="2" key="1">
    <citation type="submission" date="2020-04" db="EMBL/GenBank/DDBJ databases">
        <authorList>
            <person name="Zhang T."/>
        </authorList>
    </citation>
    <scope>NUCLEOTIDE SEQUENCE</scope>
    <source>
        <strain evidence="2">HKST-UBA02</strain>
    </source>
</reference>
<feature type="transmembrane region" description="Helical" evidence="1">
    <location>
        <begin position="421"/>
        <end position="448"/>
    </location>
</feature>
<dbReference type="Pfam" id="PF13347">
    <property type="entry name" value="MFS_2"/>
    <property type="match status" value="1"/>
</dbReference>
<feature type="transmembrane region" description="Helical" evidence="1">
    <location>
        <begin position="315"/>
        <end position="333"/>
    </location>
</feature>
<dbReference type="InterPro" id="IPR036259">
    <property type="entry name" value="MFS_trans_sf"/>
</dbReference>
<protein>
    <submittedName>
        <fullName evidence="2">MFS transporter</fullName>
    </submittedName>
</protein>
<gene>
    <name evidence="2" type="ORF">KDA27_25405</name>
</gene>
<dbReference type="InterPro" id="IPR039672">
    <property type="entry name" value="MFS_2"/>
</dbReference>
<reference evidence="2" key="2">
    <citation type="journal article" date="2021" name="Microbiome">
        <title>Successional dynamics and alternative stable states in a saline activated sludge microbial community over 9 years.</title>
        <authorList>
            <person name="Wang Y."/>
            <person name="Ye J."/>
            <person name="Ju F."/>
            <person name="Liu L."/>
            <person name="Boyd J.A."/>
            <person name="Deng Y."/>
            <person name="Parks D.H."/>
            <person name="Jiang X."/>
            <person name="Yin X."/>
            <person name="Woodcroft B.J."/>
            <person name="Tyson G.W."/>
            <person name="Hugenholtz P."/>
            <person name="Polz M.F."/>
            <person name="Zhang T."/>
        </authorList>
    </citation>
    <scope>NUCLEOTIDE SEQUENCE</scope>
    <source>
        <strain evidence="2">HKST-UBA02</strain>
    </source>
</reference>
<accession>A0A956SGB4</accession>
<feature type="transmembrane region" description="Helical" evidence="1">
    <location>
        <begin position="82"/>
        <end position="99"/>
    </location>
</feature>
<dbReference type="GO" id="GO:0005886">
    <property type="term" value="C:plasma membrane"/>
    <property type="evidence" value="ECO:0007669"/>
    <property type="project" value="TreeGrafter"/>
</dbReference>
<feature type="transmembrane region" description="Helical" evidence="1">
    <location>
        <begin position="283"/>
        <end position="303"/>
    </location>
</feature>
<keyword evidence="1" id="KW-0812">Transmembrane</keyword>
<sequence>MAPKRSLPWTTKAGYGSAELGLVAVEVLVQVYLLKFYNVVVGLPSALAGLALSVAILWDAVTDPVMGGISDRTRTPWGKRRPYFVPGALAACVFFVALFHPPVFKSNTFAFFYLLIGFVSLNTSLTVVSVPHVSLAGEMAFDRDQRTALFGYRRLFATLGLVLGTVLPALILRSLGGEETAENVARSRSTTALLLCAPILLTAFWAFAATRGRDEPSHESGARFADIVRNLGRLFLSQKDVWTNKVFFPLLLSAIIAGAARTLNGSIALYYYQFRLELPEDVVVLAVLLPFFLCLLASIPLWVWISRHKGKKWPAFWGVLGLALLTVFTYPFFPPGSIVGPVCIAIVGGFCAGSVVILDSLIPDAIDYDELRTGRDREGLYFGVWKLGTKISRALGLAFAGVVLQLIGFDEGRMTQDPEVGWRLALLFGPAVGVFFALAAIVFACFPLTDGTHRRIQRILERRRLRENRSEG</sequence>
<evidence type="ECO:0000256" key="1">
    <source>
        <dbReference type="SAM" id="Phobius"/>
    </source>
</evidence>
<feature type="transmembrane region" description="Helical" evidence="1">
    <location>
        <begin position="339"/>
        <end position="362"/>
    </location>
</feature>
<dbReference type="Gene3D" id="1.20.1250.20">
    <property type="entry name" value="MFS general substrate transporter like domains"/>
    <property type="match status" value="2"/>
</dbReference>
<feature type="transmembrane region" description="Helical" evidence="1">
    <location>
        <begin position="192"/>
        <end position="210"/>
    </location>
</feature>